<evidence type="ECO:0000313" key="3">
    <source>
        <dbReference type="Proteomes" id="UP001549773"/>
    </source>
</evidence>
<keyword evidence="1" id="KW-0812">Transmembrane</keyword>
<keyword evidence="1" id="KW-0472">Membrane</keyword>
<feature type="transmembrane region" description="Helical" evidence="1">
    <location>
        <begin position="118"/>
        <end position="135"/>
    </location>
</feature>
<comment type="caution">
    <text evidence="2">The sequence shown here is derived from an EMBL/GenBank/DDBJ whole genome shotgun (WGS) entry which is preliminary data.</text>
</comment>
<feature type="transmembrane region" description="Helical" evidence="1">
    <location>
        <begin position="63"/>
        <end position="81"/>
    </location>
</feature>
<feature type="transmembrane region" description="Helical" evidence="1">
    <location>
        <begin position="292"/>
        <end position="309"/>
    </location>
</feature>
<sequence>MAEQKRERNSLWKKKMSVDVLIAFAIILLPITLYSHIFTNSDTSGVYRIGNLIIKHSFLNNQALVWFNLSMLIPLLLYIIWFFTSHFVWKYFILSPIGLFLFELIYEGGVLKKSSQNLIPIIIFIMVFLLSLVLLDRRFYGFRFNNIGRDIDTGAPVIKNYKNIYANLRVHKNKLERVQHQTSAQGYLKKLYGAIEVLNTEMDFSVKKAKKRKRIRQVFELISSILLISIPAIYYVDTLIPIGIKTYQWGWFVIHDFGFNGIHMFLWYLNLKLCVLIPLMIWFISCKNWWRYSLLVPIIIYSFQIWETVQSTSGPVDQFELFKALPAILFIVGLLLVLSYFVQYRYKIYDIYLDLTQEINDLVSRLGSSNSTVIEKKVLLDQLKETTISEVTATERMEALVKLKESLISELDKKKEK</sequence>
<feature type="transmembrane region" description="Helical" evidence="1">
    <location>
        <begin position="265"/>
        <end position="285"/>
    </location>
</feature>
<accession>A0ABV2TVE5</accession>
<feature type="transmembrane region" description="Helical" evidence="1">
    <location>
        <begin position="218"/>
        <end position="236"/>
    </location>
</feature>
<organism evidence="2 3">
    <name type="scientific">Sediminicola luteus</name>
    <dbReference type="NCBI Taxonomy" id="319238"/>
    <lineage>
        <taxon>Bacteria</taxon>
        <taxon>Pseudomonadati</taxon>
        <taxon>Bacteroidota</taxon>
        <taxon>Flavobacteriia</taxon>
        <taxon>Flavobacteriales</taxon>
        <taxon>Flavobacteriaceae</taxon>
        <taxon>Sediminicola</taxon>
    </lineage>
</organism>
<keyword evidence="3" id="KW-1185">Reference proteome</keyword>
<dbReference type="EMBL" id="JBEWYP010000003">
    <property type="protein sequence ID" value="MET7029248.1"/>
    <property type="molecule type" value="Genomic_DNA"/>
</dbReference>
<evidence type="ECO:0000256" key="1">
    <source>
        <dbReference type="SAM" id="Phobius"/>
    </source>
</evidence>
<reference evidence="2 3" key="1">
    <citation type="submission" date="2024-07" db="EMBL/GenBank/DDBJ databases">
        <title>The genome sequence of type strain Sediminicola luteus GDMCC 1.2596T.</title>
        <authorList>
            <person name="Liu Y."/>
        </authorList>
    </citation>
    <scope>NUCLEOTIDE SEQUENCE [LARGE SCALE GENOMIC DNA]</scope>
    <source>
        <strain evidence="2 3">GDMCC 1.2596</strain>
    </source>
</reference>
<feature type="transmembrane region" description="Helical" evidence="1">
    <location>
        <begin position="321"/>
        <end position="342"/>
    </location>
</feature>
<dbReference type="RefSeq" id="WP_354618069.1">
    <property type="nucleotide sequence ID" value="NZ_JBEWYP010000003.1"/>
</dbReference>
<feature type="transmembrane region" description="Helical" evidence="1">
    <location>
        <begin position="88"/>
        <end position="106"/>
    </location>
</feature>
<name>A0ABV2TVE5_9FLAO</name>
<gene>
    <name evidence="2" type="ORF">ABXZ32_07565</name>
</gene>
<proteinExistence type="predicted"/>
<protein>
    <submittedName>
        <fullName evidence="2">Uncharacterized protein</fullName>
    </submittedName>
</protein>
<evidence type="ECO:0000313" key="2">
    <source>
        <dbReference type="EMBL" id="MET7029248.1"/>
    </source>
</evidence>
<keyword evidence="1" id="KW-1133">Transmembrane helix</keyword>
<feature type="transmembrane region" description="Helical" evidence="1">
    <location>
        <begin position="20"/>
        <end position="38"/>
    </location>
</feature>
<dbReference type="Proteomes" id="UP001549773">
    <property type="component" value="Unassembled WGS sequence"/>
</dbReference>